<dbReference type="NCBIfam" id="TIGR03953">
    <property type="entry name" value="rplD_bact"/>
    <property type="match status" value="1"/>
</dbReference>
<dbReference type="SUPFAM" id="SSF52166">
    <property type="entry name" value="Ribosomal protein L4"/>
    <property type="match status" value="1"/>
</dbReference>
<dbReference type="KEGG" id="pcat:Pcatena_01880"/>
<comment type="function">
    <text evidence="5">Forms part of the polypeptide exit tunnel.</text>
</comment>
<comment type="subunit">
    <text evidence="5">Part of the 50S ribosomal subunit.</text>
</comment>
<evidence type="ECO:0000256" key="1">
    <source>
        <dbReference type="ARBA" id="ARBA00010528"/>
    </source>
</evidence>
<dbReference type="GO" id="GO:1990904">
    <property type="term" value="C:ribonucleoprotein complex"/>
    <property type="evidence" value="ECO:0007669"/>
    <property type="project" value="UniProtKB-KW"/>
</dbReference>
<evidence type="ECO:0000256" key="2">
    <source>
        <dbReference type="ARBA" id="ARBA00022980"/>
    </source>
</evidence>
<dbReference type="Pfam" id="PF00573">
    <property type="entry name" value="Ribosomal_L4"/>
    <property type="match status" value="1"/>
</dbReference>
<dbReference type="EMBL" id="AP019367">
    <property type="protein sequence ID" value="BBH49601.1"/>
    <property type="molecule type" value="Genomic_DNA"/>
</dbReference>
<evidence type="ECO:0000256" key="5">
    <source>
        <dbReference type="HAMAP-Rule" id="MF_01328"/>
    </source>
</evidence>
<dbReference type="GO" id="GO:0006412">
    <property type="term" value="P:translation"/>
    <property type="evidence" value="ECO:0007669"/>
    <property type="project" value="UniProtKB-UniRule"/>
</dbReference>
<accession>A0A3G9JVW4</accession>
<proteinExistence type="inferred from homology"/>
<feature type="region of interest" description="Disordered" evidence="6">
    <location>
        <begin position="44"/>
        <end position="76"/>
    </location>
</feature>
<dbReference type="GeneID" id="88848337"/>
<dbReference type="InterPro" id="IPR002136">
    <property type="entry name" value="Ribosomal_uL4"/>
</dbReference>
<dbReference type="GO" id="GO:0003735">
    <property type="term" value="F:structural constituent of ribosome"/>
    <property type="evidence" value="ECO:0007669"/>
    <property type="project" value="InterPro"/>
</dbReference>
<dbReference type="Proteomes" id="UP000273154">
    <property type="component" value="Chromosome"/>
</dbReference>
<evidence type="ECO:0000313" key="7">
    <source>
        <dbReference type="EMBL" id="BBH49601.1"/>
    </source>
</evidence>
<dbReference type="AlphaFoldDB" id="A0A3G9JVW4"/>
<keyword evidence="8" id="KW-1185">Reference proteome</keyword>
<name>A0A3G9JVW4_9ACTN</name>
<dbReference type="Gene3D" id="3.40.1370.10">
    <property type="match status" value="1"/>
</dbReference>
<dbReference type="InterPro" id="IPR013005">
    <property type="entry name" value="Ribosomal_uL4-like"/>
</dbReference>
<dbReference type="InterPro" id="IPR023574">
    <property type="entry name" value="Ribosomal_uL4_dom_sf"/>
</dbReference>
<evidence type="ECO:0000256" key="4">
    <source>
        <dbReference type="ARBA" id="ARBA00035244"/>
    </source>
</evidence>
<dbReference type="RefSeq" id="WP_126420822.1">
    <property type="nucleotide sequence ID" value="NZ_AP019367.1"/>
</dbReference>
<dbReference type="HAMAP" id="MF_01328_B">
    <property type="entry name" value="Ribosomal_uL4_B"/>
    <property type="match status" value="1"/>
</dbReference>
<organism evidence="7 8">
    <name type="scientific">Parolsenella catena</name>
    <dbReference type="NCBI Taxonomy" id="2003188"/>
    <lineage>
        <taxon>Bacteria</taxon>
        <taxon>Bacillati</taxon>
        <taxon>Actinomycetota</taxon>
        <taxon>Coriobacteriia</taxon>
        <taxon>Coriobacteriales</taxon>
        <taxon>Atopobiaceae</taxon>
        <taxon>Parolsenella</taxon>
    </lineage>
</organism>
<dbReference type="GO" id="GO:0019843">
    <property type="term" value="F:rRNA binding"/>
    <property type="evidence" value="ECO:0007669"/>
    <property type="project" value="UniProtKB-UniRule"/>
</dbReference>
<dbReference type="GO" id="GO:0005840">
    <property type="term" value="C:ribosome"/>
    <property type="evidence" value="ECO:0007669"/>
    <property type="project" value="UniProtKB-KW"/>
</dbReference>
<dbReference type="PANTHER" id="PTHR10746">
    <property type="entry name" value="50S RIBOSOMAL PROTEIN L4"/>
    <property type="match status" value="1"/>
</dbReference>
<keyword evidence="2 5" id="KW-0689">Ribosomal protein</keyword>
<dbReference type="OrthoDB" id="9803201at2"/>
<evidence type="ECO:0000256" key="3">
    <source>
        <dbReference type="ARBA" id="ARBA00023274"/>
    </source>
</evidence>
<evidence type="ECO:0000313" key="8">
    <source>
        <dbReference type="Proteomes" id="UP000273154"/>
    </source>
</evidence>
<reference evidence="8" key="1">
    <citation type="submission" date="2018-11" db="EMBL/GenBank/DDBJ databases">
        <title>Comparative genomics of Parolsenella catena and Libanicoccus massiliensis: Reclassification of Libanicoccus massiliensis as Parolsenella massiliensis comb. nov.</title>
        <authorList>
            <person name="Sakamoto M."/>
            <person name="Ikeyama N."/>
            <person name="Murakami T."/>
            <person name="Mori H."/>
            <person name="Yuki M."/>
            <person name="Ohkuma M."/>
        </authorList>
    </citation>
    <scope>NUCLEOTIDE SEQUENCE [LARGE SCALE GENOMIC DNA]</scope>
    <source>
        <strain evidence="8">JCM 31932</strain>
    </source>
</reference>
<keyword evidence="3 5" id="KW-0687">Ribonucleoprotein</keyword>
<evidence type="ECO:0000256" key="6">
    <source>
        <dbReference type="SAM" id="MobiDB-lite"/>
    </source>
</evidence>
<comment type="function">
    <text evidence="5">One of the primary rRNA binding proteins, this protein initially binds near the 5'-end of the 23S rRNA. It is important during the early stages of 50S assembly. It makes multiple contacts with different domains of the 23S rRNA in the assembled 50S subunit and ribosome.</text>
</comment>
<protein>
    <recommendedName>
        <fullName evidence="4 5">Large ribosomal subunit protein uL4</fullName>
    </recommendedName>
</protein>
<keyword evidence="5" id="KW-0699">rRNA-binding</keyword>
<sequence length="208" mass="22363">MSKIELKNAEGKAAGTVELDSSVFGIEPNIPVIHQVVTVQLGNLRQGTHDTKGRSEVSGGGAKPWRQKGTGRARQGSIRATQWVGGGVPFGPIPRSHNRRLNNKEIKLAMRGVLSGKLRDNELVIVDDYGFEKPSTKQAVALLKALGLEGKRVTLVVSDDDIYTYLSFRNVETVRVIGVGEASTHSLIDNAALVLSSAVAKKLEEVLA</sequence>
<gene>
    <name evidence="5 7" type="primary">rplD</name>
    <name evidence="7" type="ORF">Pcatena_01880</name>
</gene>
<keyword evidence="5" id="KW-0694">RNA-binding</keyword>
<comment type="similarity">
    <text evidence="1 5">Belongs to the universal ribosomal protein uL4 family.</text>
</comment>
<dbReference type="PANTHER" id="PTHR10746:SF6">
    <property type="entry name" value="LARGE RIBOSOMAL SUBUNIT PROTEIN UL4M"/>
    <property type="match status" value="1"/>
</dbReference>